<evidence type="ECO:0000256" key="3">
    <source>
        <dbReference type="ARBA" id="ARBA00023163"/>
    </source>
</evidence>
<organism evidence="6 7">
    <name type="scientific">Streptomyces globosus</name>
    <dbReference type="NCBI Taxonomy" id="68209"/>
    <lineage>
        <taxon>Bacteria</taxon>
        <taxon>Bacillati</taxon>
        <taxon>Actinomycetota</taxon>
        <taxon>Actinomycetes</taxon>
        <taxon>Kitasatosporales</taxon>
        <taxon>Streptomycetaceae</taxon>
        <taxon>Streptomyces</taxon>
    </lineage>
</organism>
<protein>
    <submittedName>
        <fullName evidence="6">AraC family transcriptional regulator</fullName>
    </submittedName>
</protein>
<keyword evidence="2" id="KW-0238">DNA-binding</keyword>
<dbReference type="GO" id="GO:0043565">
    <property type="term" value="F:sequence-specific DNA binding"/>
    <property type="evidence" value="ECO:0007669"/>
    <property type="project" value="InterPro"/>
</dbReference>
<feature type="region of interest" description="Disordered" evidence="4">
    <location>
        <begin position="302"/>
        <end position="326"/>
    </location>
</feature>
<dbReference type="InterPro" id="IPR018062">
    <property type="entry name" value="HTH_AraC-typ_CS"/>
</dbReference>
<evidence type="ECO:0000256" key="4">
    <source>
        <dbReference type="SAM" id="MobiDB-lite"/>
    </source>
</evidence>
<keyword evidence="6" id="KW-0614">Plasmid</keyword>
<dbReference type="AlphaFoldDB" id="A0A344UB03"/>
<dbReference type="SUPFAM" id="SSF46689">
    <property type="entry name" value="Homeodomain-like"/>
    <property type="match status" value="2"/>
</dbReference>
<accession>A0A344UB03</accession>
<dbReference type="Proteomes" id="UP000252004">
    <property type="component" value="Plasmid unnamed2"/>
</dbReference>
<feature type="compositionally biased region" description="Pro residues" evidence="4">
    <location>
        <begin position="315"/>
        <end position="326"/>
    </location>
</feature>
<keyword evidence="7" id="KW-1185">Reference proteome</keyword>
<feature type="domain" description="HTH araC/xylS-type" evidence="5">
    <location>
        <begin position="213"/>
        <end position="311"/>
    </location>
</feature>
<evidence type="ECO:0000313" key="6">
    <source>
        <dbReference type="EMBL" id="AXE28074.1"/>
    </source>
</evidence>
<dbReference type="SMART" id="SM00342">
    <property type="entry name" value="HTH_ARAC"/>
    <property type="match status" value="1"/>
</dbReference>
<dbReference type="OrthoDB" id="241790at2"/>
<evidence type="ECO:0000259" key="5">
    <source>
        <dbReference type="PROSITE" id="PS01124"/>
    </source>
</evidence>
<evidence type="ECO:0000256" key="2">
    <source>
        <dbReference type="ARBA" id="ARBA00023125"/>
    </source>
</evidence>
<dbReference type="InterPro" id="IPR032783">
    <property type="entry name" value="AraC_lig"/>
</dbReference>
<dbReference type="InterPro" id="IPR009057">
    <property type="entry name" value="Homeodomain-like_sf"/>
</dbReference>
<proteinExistence type="predicted"/>
<dbReference type="KEGG" id="sgz:C0216_31750"/>
<dbReference type="PANTHER" id="PTHR46796:SF13">
    <property type="entry name" value="HTH-TYPE TRANSCRIPTIONAL ACTIVATOR RHAS"/>
    <property type="match status" value="1"/>
</dbReference>
<geneLocation type="plasmid" evidence="6 7">
    <name>unnamed2</name>
</geneLocation>
<dbReference type="EMBL" id="CP030864">
    <property type="protein sequence ID" value="AXE28074.1"/>
    <property type="molecule type" value="Genomic_DNA"/>
</dbReference>
<dbReference type="RefSeq" id="WP_114059235.1">
    <property type="nucleotide sequence ID" value="NZ_CP030864.1"/>
</dbReference>
<dbReference type="PROSITE" id="PS01124">
    <property type="entry name" value="HTH_ARAC_FAMILY_2"/>
    <property type="match status" value="1"/>
</dbReference>
<gene>
    <name evidence="6" type="ORF">C0216_31750</name>
</gene>
<dbReference type="PANTHER" id="PTHR46796">
    <property type="entry name" value="HTH-TYPE TRANSCRIPTIONAL ACTIVATOR RHAS-RELATED"/>
    <property type="match status" value="1"/>
</dbReference>
<dbReference type="PROSITE" id="PS00041">
    <property type="entry name" value="HTH_ARAC_FAMILY_1"/>
    <property type="match status" value="1"/>
</dbReference>
<dbReference type="Pfam" id="PF12852">
    <property type="entry name" value="Cupin_6"/>
    <property type="match status" value="1"/>
</dbReference>
<evidence type="ECO:0000313" key="7">
    <source>
        <dbReference type="Proteomes" id="UP000252004"/>
    </source>
</evidence>
<keyword evidence="3" id="KW-0804">Transcription</keyword>
<dbReference type="Gene3D" id="1.10.10.60">
    <property type="entry name" value="Homeodomain-like"/>
    <property type="match status" value="2"/>
</dbReference>
<reference evidence="6 7" key="1">
    <citation type="submission" date="2018-01" db="EMBL/GenBank/DDBJ databases">
        <title>Draft genome Sequence of streptomyces globosus LZH-48.</title>
        <authorList>
            <person name="Ran K."/>
            <person name="Li Z."/>
            <person name="Wei S."/>
            <person name="Dong R."/>
        </authorList>
    </citation>
    <scope>NUCLEOTIDE SEQUENCE [LARGE SCALE GENOMIC DNA]</scope>
    <source>
        <strain evidence="6 7">LZH-48</strain>
        <plasmid evidence="6 7">unnamed2</plasmid>
    </source>
</reference>
<dbReference type="InterPro" id="IPR050204">
    <property type="entry name" value="AraC_XylS_family_regulators"/>
</dbReference>
<name>A0A344UB03_9ACTN</name>
<dbReference type="InterPro" id="IPR018060">
    <property type="entry name" value="HTH_AraC"/>
</dbReference>
<sequence length="326" mass="34470">MDMMSGLLEGPKARGAVVLKSVFDPPWAVRIEDRAPLTVMTMVRGEGWLFPDGGAPVRIRPGDVAVVRGPDPYTLADEQGTPVQITVDAEQNCSLPDGTDVNGAMDLGVRTWGTTVQDAGSVVMLSGTYTEPSEVGRRLLGALPTVLVRPAAEVDATLIGLLASEVSRDEPGQEIVLDRLLDLLLIGVLRAWLADPGSGAPGWYRAQSDPVVGRAVRLLHENPAHGWTVAELAQKTGVSRAALARRFAEVVGEPPIAYLTGLRLALAADLLREPDATVATVARRVGYGSAFALSTAFKRVRGLSPQQSRTQPATSAPPTPPGPGER</sequence>
<dbReference type="Pfam" id="PF12833">
    <property type="entry name" value="HTH_18"/>
    <property type="match status" value="1"/>
</dbReference>
<keyword evidence="1" id="KW-0805">Transcription regulation</keyword>
<evidence type="ECO:0000256" key="1">
    <source>
        <dbReference type="ARBA" id="ARBA00023015"/>
    </source>
</evidence>
<dbReference type="GO" id="GO:0003700">
    <property type="term" value="F:DNA-binding transcription factor activity"/>
    <property type="evidence" value="ECO:0007669"/>
    <property type="project" value="InterPro"/>
</dbReference>